<evidence type="ECO:0000313" key="14">
    <source>
        <dbReference type="Proteomes" id="UP000054843"/>
    </source>
</evidence>
<evidence type="ECO:0000256" key="5">
    <source>
        <dbReference type="ARBA" id="ARBA00022722"/>
    </source>
</evidence>
<evidence type="ECO:0000256" key="1">
    <source>
        <dbReference type="ARBA" id="ARBA00012493"/>
    </source>
</evidence>
<keyword evidence="9" id="KW-0511">Multifunctional enzyme</keyword>
<dbReference type="STRING" id="268474.A0A0V1M6K7"/>
<accession>A0A0V1M6K7</accession>
<dbReference type="Pfam" id="PF17919">
    <property type="entry name" value="RT_RNaseH_2"/>
    <property type="match status" value="1"/>
</dbReference>
<evidence type="ECO:0000256" key="6">
    <source>
        <dbReference type="ARBA" id="ARBA00022759"/>
    </source>
</evidence>
<dbReference type="Proteomes" id="UP000054843">
    <property type="component" value="Unassembled WGS sequence"/>
</dbReference>
<dbReference type="SUPFAM" id="SSF56672">
    <property type="entry name" value="DNA/RNA polymerases"/>
    <property type="match status" value="1"/>
</dbReference>
<dbReference type="InterPro" id="IPR050951">
    <property type="entry name" value="Retrovirus_Pol_polyprotein"/>
</dbReference>
<evidence type="ECO:0000256" key="2">
    <source>
        <dbReference type="ARBA" id="ARBA00022670"/>
    </source>
</evidence>
<feature type="transmembrane region" description="Helical" evidence="11">
    <location>
        <begin position="74"/>
        <end position="95"/>
    </location>
</feature>
<dbReference type="OrthoDB" id="5920491at2759"/>
<name>A0A0V1M6K7_9BILA</name>
<organism evidence="13 14">
    <name type="scientific">Trichinella papuae</name>
    <dbReference type="NCBI Taxonomy" id="268474"/>
    <lineage>
        <taxon>Eukaryota</taxon>
        <taxon>Metazoa</taxon>
        <taxon>Ecdysozoa</taxon>
        <taxon>Nematoda</taxon>
        <taxon>Enoplea</taxon>
        <taxon>Dorylaimia</taxon>
        <taxon>Trichinellida</taxon>
        <taxon>Trichinellidae</taxon>
        <taxon>Trichinella</taxon>
    </lineage>
</organism>
<keyword evidence="5" id="KW-0540">Nuclease</keyword>
<evidence type="ECO:0000259" key="12">
    <source>
        <dbReference type="PROSITE" id="PS50878"/>
    </source>
</evidence>
<evidence type="ECO:0000256" key="11">
    <source>
        <dbReference type="SAM" id="Phobius"/>
    </source>
</evidence>
<dbReference type="GO" id="GO:0008233">
    <property type="term" value="F:peptidase activity"/>
    <property type="evidence" value="ECO:0007669"/>
    <property type="project" value="UniProtKB-KW"/>
</dbReference>
<keyword evidence="8" id="KW-0695">RNA-directed DNA polymerase</keyword>
<sequence length="924" mass="104803">MRFISAQDIVFRYAPHNDEHAVVRTAASASRYRYVNSEWCTLTFGKTLPKLIHKSKQCRQSVQGMKCFELSTRIMIRAAICLERLTAFAMSFTFFDEHWIFHDQLKLASFLGIVILIITVADGLLCMWSKNKRNETRAGLCDRAVDYVSIVKEMYGLHDVAPSILERSAAHIFHSRQLLRLPYLTMSGLVIYNRANPVKGARVMRVASPQRPTNGICDQFCFFSTGVSSLMSKMLLGLFHCEDFNRLKLASLIGMVILTIIVTITLLYIWYKNQKKEMRAWRRRRAARYTPALIDMYPLYGIPPPPYSKDCTPVRKPNHIAIYPAFMVRGRKELRRKDLKISPVKNSKIKDNATPKRDYVNNYSKHQTSFFTPSVLNSCASAVTIRTWKMATRRRDRASEDEPAKSNNGRTGADPEEANQTTPPSGSLQWGPVQEAVQVFTRGAYFCPPPAFGPEMDAKEWLKKLEDFFRASGVPTMDYGAVGRYLLTDPVRRELYPPGQATDDSFEELKERLLNAYGLEESLAMLTDRFHALRQREGQSIQQFAQEVAELGRRAGVSERDLRWGNVEGSLPGDPAAGTADPRRSSKAGHQDNPGGASGPWSSPVVLVRKKDGSPRFCVDYRRLNAVTRADAQPIPRIDDTLDALAGAKWFSTLDLVSGYWQVEVAEEDREKTAFSTLLGLFQFRVMPFGLCNAPATFQRLMEKALRGLTWKTCFVYLDDIIVFGKTEEEHLERLEGVLSRLQSVGLKIKPEKCQLMRQSVHYLGHVVTQHGVGTDPEKTAAVQKWPTPRCVREVRQFLGLASYYRRFVRNFAGVANPLHALTKKGEKWHWGPKEEEAFTRLKEALVSPPILGHPDFDLTFLLDVDASEDAVGAVLSQQGGQNPPAVRSHGPNGATQHFRPYLYGRRFTARTDHNSFRWLRNFR</sequence>
<dbReference type="Gene3D" id="3.30.70.270">
    <property type="match status" value="2"/>
</dbReference>
<evidence type="ECO:0000256" key="9">
    <source>
        <dbReference type="ARBA" id="ARBA00023268"/>
    </source>
</evidence>
<feature type="domain" description="Reverse transcriptase" evidence="12">
    <location>
        <begin position="589"/>
        <end position="768"/>
    </location>
</feature>
<keyword evidence="11" id="KW-0812">Transmembrane</keyword>
<reference evidence="13 14" key="1">
    <citation type="submission" date="2015-01" db="EMBL/GenBank/DDBJ databases">
        <title>Evolution of Trichinella species and genotypes.</title>
        <authorList>
            <person name="Korhonen P.K."/>
            <person name="Edoardo P."/>
            <person name="Giuseppe L.R."/>
            <person name="Gasser R.B."/>
        </authorList>
    </citation>
    <scope>NUCLEOTIDE SEQUENCE [LARGE SCALE GENOMIC DNA]</scope>
    <source>
        <strain evidence="13">ISS1980</strain>
    </source>
</reference>
<dbReference type="InterPro" id="IPR043128">
    <property type="entry name" value="Rev_trsase/Diguanyl_cyclase"/>
</dbReference>
<dbReference type="Pfam" id="PF00078">
    <property type="entry name" value="RVT_1"/>
    <property type="match status" value="1"/>
</dbReference>
<keyword evidence="3" id="KW-0808">Transferase</keyword>
<dbReference type="PANTHER" id="PTHR37984">
    <property type="entry name" value="PROTEIN CBG26694"/>
    <property type="match status" value="1"/>
</dbReference>
<dbReference type="GO" id="GO:0006508">
    <property type="term" value="P:proteolysis"/>
    <property type="evidence" value="ECO:0007669"/>
    <property type="project" value="UniProtKB-KW"/>
</dbReference>
<dbReference type="FunFam" id="3.10.10.10:FF:000007">
    <property type="entry name" value="Retrovirus-related Pol polyprotein from transposon 17.6-like Protein"/>
    <property type="match status" value="1"/>
</dbReference>
<keyword evidence="7" id="KW-0378">Hydrolase</keyword>
<keyword evidence="6" id="KW-0255">Endonuclease</keyword>
<dbReference type="Gene3D" id="3.10.10.10">
    <property type="entry name" value="HIV Type 1 Reverse Transcriptase, subunit A, domain 1"/>
    <property type="match status" value="1"/>
</dbReference>
<evidence type="ECO:0000256" key="7">
    <source>
        <dbReference type="ARBA" id="ARBA00022801"/>
    </source>
</evidence>
<protein>
    <recommendedName>
        <fullName evidence="1">RNA-directed DNA polymerase</fullName>
        <ecNumber evidence="1">2.7.7.49</ecNumber>
    </recommendedName>
</protein>
<dbReference type="AlphaFoldDB" id="A0A0V1M6K7"/>
<dbReference type="EMBL" id="JYDO01000199">
    <property type="protein sequence ID" value="KRZ67383.1"/>
    <property type="molecule type" value="Genomic_DNA"/>
</dbReference>
<proteinExistence type="predicted"/>
<evidence type="ECO:0000256" key="8">
    <source>
        <dbReference type="ARBA" id="ARBA00022918"/>
    </source>
</evidence>
<dbReference type="CDD" id="cd01647">
    <property type="entry name" value="RT_LTR"/>
    <property type="match status" value="1"/>
</dbReference>
<dbReference type="EC" id="2.7.7.49" evidence="1"/>
<dbReference type="InterPro" id="IPR041577">
    <property type="entry name" value="RT_RNaseH_2"/>
</dbReference>
<dbReference type="GO" id="GO:0003964">
    <property type="term" value="F:RNA-directed DNA polymerase activity"/>
    <property type="evidence" value="ECO:0007669"/>
    <property type="project" value="UniProtKB-KW"/>
</dbReference>
<dbReference type="PANTHER" id="PTHR37984:SF5">
    <property type="entry name" value="PROTEIN NYNRIN-LIKE"/>
    <property type="match status" value="1"/>
</dbReference>
<comment type="caution">
    <text evidence="13">The sequence shown here is derived from an EMBL/GenBank/DDBJ whole genome shotgun (WGS) entry which is preliminary data.</text>
</comment>
<evidence type="ECO:0000256" key="10">
    <source>
        <dbReference type="SAM" id="MobiDB-lite"/>
    </source>
</evidence>
<feature type="transmembrane region" description="Helical" evidence="11">
    <location>
        <begin position="252"/>
        <end position="271"/>
    </location>
</feature>
<dbReference type="InterPro" id="IPR000477">
    <property type="entry name" value="RT_dom"/>
</dbReference>
<dbReference type="GO" id="GO:0004519">
    <property type="term" value="F:endonuclease activity"/>
    <property type="evidence" value="ECO:0007669"/>
    <property type="project" value="UniProtKB-KW"/>
</dbReference>
<keyword evidence="11" id="KW-1133">Transmembrane helix</keyword>
<evidence type="ECO:0000256" key="3">
    <source>
        <dbReference type="ARBA" id="ARBA00022679"/>
    </source>
</evidence>
<feature type="compositionally biased region" description="Polar residues" evidence="10">
    <location>
        <begin position="418"/>
        <end position="428"/>
    </location>
</feature>
<dbReference type="PROSITE" id="PS50878">
    <property type="entry name" value="RT_POL"/>
    <property type="match status" value="1"/>
</dbReference>
<evidence type="ECO:0000313" key="13">
    <source>
        <dbReference type="EMBL" id="KRZ67383.1"/>
    </source>
</evidence>
<dbReference type="InterPro" id="IPR043502">
    <property type="entry name" value="DNA/RNA_pol_sf"/>
</dbReference>
<dbReference type="FunFam" id="3.30.70.270:FF:000020">
    <property type="entry name" value="Transposon Tf2-6 polyprotein-like Protein"/>
    <property type="match status" value="1"/>
</dbReference>
<gene>
    <name evidence="13" type="primary">pol</name>
    <name evidence="13" type="ORF">T10_3211</name>
</gene>
<feature type="region of interest" description="Disordered" evidence="10">
    <location>
        <begin position="563"/>
        <end position="605"/>
    </location>
</feature>
<feature type="transmembrane region" description="Helical" evidence="11">
    <location>
        <begin position="107"/>
        <end position="128"/>
    </location>
</feature>
<keyword evidence="11" id="KW-0472">Membrane</keyword>
<feature type="region of interest" description="Disordered" evidence="10">
    <location>
        <begin position="391"/>
        <end position="430"/>
    </location>
</feature>
<keyword evidence="4" id="KW-0548">Nucleotidyltransferase</keyword>
<keyword evidence="2" id="KW-0645">Protease</keyword>
<evidence type="ECO:0000256" key="4">
    <source>
        <dbReference type="ARBA" id="ARBA00022695"/>
    </source>
</evidence>
<keyword evidence="14" id="KW-1185">Reference proteome</keyword>